<evidence type="ECO:0000313" key="9">
    <source>
        <dbReference type="EMBL" id="BCJ87127.1"/>
    </source>
</evidence>
<organism evidence="9 10">
    <name type="scientific">Effusibacillus dendaii</name>
    <dbReference type="NCBI Taxonomy" id="2743772"/>
    <lineage>
        <taxon>Bacteria</taxon>
        <taxon>Bacillati</taxon>
        <taxon>Bacillota</taxon>
        <taxon>Bacilli</taxon>
        <taxon>Bacillales</taxon>
        <taxon>Alicyclobacillaceae</taxon>
        <taxon>Effusibacillus</taxon>
    </lineage>
</organism>
<dbReference type="PANTHER" id="PTHR32481">
    <property type="entry name" value="AMINOPEPTIDASE"/>
    <property type="match status" value="1"/>
</dbReference>
<feature type="binding site" evidence="8">
    <location>
        <position position="318"/>
    </location>
    <ligand>
        <name>Zn(2+)</name>
        <dbReference type="ChEBI" id="CHEBI:29105"/>
        <label>2</label>
    </ligand>
</feature>
<comment type="cofactor">
    <cofactor evidence="8">
        <name>a divalent metal cation</name>
        <dbReference type="ChEBI" id="CHEBI:60240"/>
    </cofactor>
    <text evidence="8">Binds 2 divalent metal cations per subunit.</text>
</comment>
<feature type="binding site" evidence="8">
    <location>
        <position position="175"/>
    </location>
    <ligand>
        <name>Zn(2+)</name>
        <dbReference type="ChEBI" id="CHEBI:29105"/>
        <label>1</label>
    </ligand>
</feature>
<evidence type="ECO:0000256" key="1">
    <source>
        <dbReference type="ARBA" id="ARBA00006272"/>
    </source>
</evidence>
<dbReference type="GO" id="GO:0004177">
    <property type="term" value="F:aminopeptidase activity"/>
    <property type="evidence" value="ECO:0007669"/>
    <property type="project" value="UniProtKB-UniRule"/>
</dbReference>
<evidence type="ECO:0000256" key="8">
    <source>
        <dbReference type="PIRSR" id="PIRSR001123-2"/>
    </source>
</evidence>
<keyword evidence="10" id="KW-1185">Reference proteome</keyword>
<keyword evidence="3" id="KW-0645">Protease</keyword>
<dbReference type="RefSeq" id="WP_200756806.1">
    <property type="nucleotide sequence ID" value="NZ_AP023366.1"/>
</dbReference>
<dbReference type="Pfam" id="PF05343">
    <property type="entry name" value="Peptidase_M42"/>
    <property type="match status" value="1"/>
</dbReference>
<dbReference type="InterPro" id="IPR023367">
    <property type="entry name" value="Peptidase_M42_dom2"/>
</dbReference>
<dbReference type="EMBL" id="AP023366">
    <property type="protein sequence ID" value="BCJ87127.1"/>
    <property type="molecule type" value="Genomic_DNA"/>
</dbReference>
<keyword evidence="4 8" id="KW-0479">Metal-binding</keyword>
<comment type="similarity">
    <text evidence="1 6">Belongs to the peptidase M42 family.</text>
</comment>
<name>A0A7I8DAV7_9BACL</name>
<dbReference type="GO" id="GO:0006508">
    <property type="term" value="P:proteolysis"/>
    <property type="evidence" value="ECO:0007669"/>
    <property type="project" value="UniProtKB-KW"/>
</dbReference>
<feature type="binding site" evidence="8">
    <location>
        <position position="231"/>
    </location>
    <ligand>
        <name>Zn(2+)</name>
        <dbReference type="ChEBI" id="CHEBI:29105"/>
        <label>1</label>
    </ligand>
</feature>
<evidence type="ECO:0000313" key="10">
    <source>
        <dbReference type="Proteomes" id="UP000593802"/>
    </source>
</evidence>
<feature type="binding site" evidence="8">
    <location>
        <position position="62"/>
    </location>
    <ligand>
        <name>Zn(2+)</name>
        <dbReference type="ChEBI" id="CHEBI:29105"/>
        <label>1</label>
    </ligand>
</feature>
<reference evidence="9 10" key="1">
    <citation type="submission" date="2020-08" db="EMBL/GenBank/DDBJ databases">
        <title>Complete Genome Sequence of Effusibacillus dendaii Strain skT53, Isolated from Farmland soil.</title>
        <authorList>
            <person name="Konishi T."/>
            <person name="Kawasaki H."/>
        </authorList>
    </citation>
    <scope>NUCLEOTIDE SEQUENCE [LARGE SCALE GENOMIC DNA]</scope>
    <source>
        <strain evidence="10">skT53</strain>
    </source>
</reference>
<feature type="binding site" evidence="8">
    <location>
        <position position="208"/>
    </location>
    <ligand>
        <name>Zn(2+)</name>
        <dbReference type="ChEBI" id="CHEBI:29105"/>
        <label>2</label>
    </ligand>
</feature>
<dbReference type="GO" id="GO:0046872">
    <property type="term" value="F:metal ion binding"/>
    <property type="evidence" value="ECO:0007669"/>
    <property type="project" value="UniProtKB-UniRule"/>
</dbReference>
<dbReference type="InterPro" id="IPR051464">
    <property type="entry name" value="Peptidase_M42_aminopept"/>
</dbReference>
<dbReference type="AlphaFoldDB" id="A0A7I8DAV7"/>
<dbReference type="KEGG" id="eff:skT53_21120"/>
<evidence type="ECO:0000256" key="2">
    <source>
        <dbReference type="ARBA" id="ARBA00022438"/>
    </source>
</evidence>
<dbReference type="CDD" id="cd05656">
    <property type="entry name" value="M42_Frv"/>
    <property type="match status" value="1"/>
</dbReference>
<evidence type="ECO:0000256" key="5">
    <source>
        <dbReference type="ARBA" id="ARBA00022801"/>
    </source>
</evidence>
<evidence type="ECO:0000256" key="3">
    <source>
        <dbReference type="ARBA" id="ARBA00022670"/>
    </source>
</evidence>
<dbReference type="SUPFAM" id="SSF101821">
    <property type="entry name" value="Aminopeptidase/glucanase lid domain"/>
    <property type="match status" value="1"/>
</dbReference>
<accession>A0A7I8DAV7</accession>
<dbReference type="PANTHER" id="PTHR32481:SF0">
    <property type="entry name" value="AMINOPEPTIDASE YPDE-RELATED"/>
    <property type="match status" value="1"/>
</dbReference>
<dbReference type="InterPro" id="IPR008007">
    <property type="entry name" value="Peptidase_M42"/>
</dbReference>
<sequence length="344" mass="37776">MEDLLRDLVNLSGPSGFENTIAEFVSRKIKPLVDEVKRDSLGNLIAVKRGKLSKRSLLLNAHLDEIGFIVQKIEANGFLRFEKLGGIDDEILPARLIRITAERGFQFGVIGTVPVHLVRLLKKRPSIDCADLYIDVGASSAEEVRNLGIDIGSHGVFLGELHSMGFRRVVGKSLDNRMGCAVLLALLERLQGVSLHGDLYIAFTVQEEVGLRGATVAAYDLPPDAVAVSIDTTVATDTPEDMMDNRIRLGAGPVIQIMDAGILSDSMIRTTMMEVAQNRRIPFQVGVTRAGRTDAAAIQRTKRGIRTGVVSVPCRYTHSPVETIDLGDLEYAQELLYQFILIWL</sequence>
<feature type="active site" description="Proton acceptor" evidence="7">
    <location>
        <position position="207"/>
    </location>
</feature>
<keyword evidence="5" id="KW-0378">Hydrolase</keyword>
<feature type="binding site" evidence="8">
    <location>
        <position position="175"/>
    </location>
    <ligand>
        <name>Zn(2+)</name>
        <dbReference type="ChEBI" id="CHEBI:29105"/>
        <label>2</label>
    </ligand>
</feature>
<evidence type="ECO:0000256" key="6">
    <source>
        <dbReference type="PIRNR" id="PIRNR001123"/>
    </source>
</evidence>
<dbReference type="Gene3D" id="2.40.30.40">
    <property type="entry name" value="Peptidase M42, domain 2"/>
    <property type="match status" value="1"/>
</dbReference>
<keyword evidence="2" id="KW-0031">Aminopeptidase</keyword>
<proteinExistence type="inferred from homology"/>
<evidence type="ECO:0000256" key="4">
    <source>
        <dbReference type="ARBA" id="ARBA00022723"/>
    </source>
</evidence>
<dbReference type="Gene3D" id="3.40.630.10">
    <property type="entry name" value="Zn peptidases"/>
    <property type="match status" value="1"/>
</dbReference>
<dbReference type="SUPFAM" id="SSF53187">
    <property type="entry name" value="Zn-dependent exopeptidases"/>
    <property type="match status" value="1"/>
</dbReference>
<evidence type="ECO:0000256" key="7">
    <source>
        <dbReference type="PIRSR" id="PIRSR001123-1"/>
    </source>
</evidence>
<dbReference type="Proteomes" id="UP000593802">
    <property type="component" value="Chromosome"/>
</dbReference>
<protein>
    <submittedName>
        <fullName evidence="9">Peptidase M42</fullName>
    </submittedName>
</protein>
<dbReference type="PIRSF" id="PIRSF001123">
    <property type="entry name" value="PepA_GA"/>
    <property type="match status" value="1"/>
</dbReference>
<gene>
    <name evidence="9" type="ORF">skT53_21120</name>
</gene>